<organism evidence="1 2">
    <name type="scientific">Gossypium laxum</name>
    <dbReference type="NCBI Taxonomy" id="34288"/>
    <lineage>
        <taxon>Eukaryota</taxon>
        <taxon>Viridiplantae</taxon>
        <taxon>Streptophyta</taxon>
        <taxon>Embryophyta</taxon>
        <taxon>Tracheophyta</taxon>
        <taxon>Spermatophyta</taxon>
        <taxon>Magnoliopsida</taxon>
        <taxon>eudicotyledons</taxon>
        <taxon>Gunneridae</taxon>
        <taxon>Pentapetalae</taxon>
        <taxon>rosids</taxon>
        <taxon>malvids</taxon>
        <taxon>Malvales</taxon>
        <taxon>Malvaceae</taxon>
        <taxon>Malvoideae</taxon>
        <taxon>Gossypium</taxon>
    </lineage>
</organism>
<name>A0A7J8ZAT5_9ROSI</name>
<keyword evidence="2" id="KW-1185">Reference proteome</keyword>
<reference evidence="1 2" key="1">
    <citation type="journal article" date="2019" name="Genome Biol. Evol.">
        <title>Insights into the evolution of the New World diploid cottons (Gossypium, subgenus Houzingenia) based on genome sequencing.</title>
        <authorList>
            <person name="Grover C.E."/>
            <person name="Arick M.A. 2nd"/>
            <person name="Thrash A."/>
            <person name="Conover J.L."/>
            <person name="Sanders W.S."/>
            <person name="Peterson D.G."/>
            <person name="Frelichowski J.E."/>
            <person name="Scheffler J.A."/>
            <person name="Scheffler B.E."/>
            <person name="Wendel J.F."/>
        </authorList>
    </citation>
    <scope>NUCLEOTIDE SEQUENCE [LARGE SCALE GENOMIC DNA]</scope>
    <source>
        <strain evidence="1">4</strain>
        <tissue evidence="1">Leaf</tissue>
    </source>
</reference>
<accession>A0A7J8ZAT5</accession>
<gene>
    <name evidence="1" type="ORF">Golax_024025</name>
</gene>
<dbReference type="EMBL" id="JABEZV010000004">
    <property type="protein sequence ID" value="MBA0708948.1"/>
    <property type="molecule type" value="Genomic_DNA"/>
</dbReference>
<evidence type="ECO:0000313" key="2">
    <source>
        <dbReference type="Proteomes" id="UP000593574"/>
    </source>
</evidence>
<dbReference type="AlphaFoldDB" id="A0A7J8ZAT5"/>
<protein>
    <submittedName>
        <fullName evidence="1">Uncharacterized protein</fullName>
    </submittedName>
</protein>
<dbReference type="Proteomes" id="UP000593574">
    <property type="component" value="Unassembled WGS sequence"/>
</dbReference>
<evidence type="ECO:0000313" key="1">
    <source>
        <dbReference type="EMBL" id="MBA0708948.1"/>
    </source>
</evidence>
<sequence length="25" mass="2698">MSAGKSCFIDLKTRSGKGIISWAKL</sequence>
<comment type="caution">
    <text evidence="1">The sequence shown here is derived from an EMBL/GenBank/DDBJ whole genome shotgun (WGS) entry which is preliminary data.</text>
</comment>
<proteinExistence type="predicted"/>